<dbReference type="PANTHER" id="PTHR34473:SF2">
    <property type="entry name" value="UPF0699 TRANSMEMBRANE PROTEIN YDBT"/>
    <property type="match status" value="1"/>
</dbReference>
<dbReference type="Pfam" id="PF03703">
    <property type="entry name" value="bPH_2"/>
    <property type="match status" value="1"/>
</dbReference>
<reference evidence="3 4" key="1">
    <citation type="submission" date="2022-01" db="EMBL/GenBank/DDBJ databases">
        <title>Paraglaciecola sp. G1-23.</title>
        <authorList>
            <person name="Jin M.S."/>
            <person name="Han D.M."/>
            <person name="Kim H.M."/>
            <person name="Jeon C.O."/>
        </authorList>
    </citation>
    <scope>NUCLEOTIDE SEQUENCE [LARGE SCALE GENOMIC DNA]</scope>
    <source>
        <strain evidence="3 4">G1-23</strain>
    </source>
</reference>
<comment type="caution">
    <text evidence="3">The sequence shown here is derived from an EMBL/GenBank/DDBJ whole genome shotgun (WGS) entry which is preliminary data.</text>
</comment>
<dbReference type="PANTHER" id="PTHR34473">
    <property type="entry name" value="UPF0699 TRANSMEMBRANE PROTEIN YDBS"/>
    <property type="match status" value="1"/>
</dbReference>
<keyword evidence="1" id="KW-0472">Membrane</keyword>
<proteinExistence type="predicted"/>
<feature type="transmembrane region" description="Helical" evidence="1">
    <location>
        <begin position="36"/>
        <end position="56"/>
    </location>
</feature>
<evidence type="ECO:0000256" key="1">
    <source>
        <dbReference type="SAM" id="Phobius"/>
    </source>
</evidence>
<organism evidence="3 4">
    <name type="scientific">Paraglaciecola algarum</name>
    <dbReference type="NCBI Taxonomy" id="3050085"/>
    <lineage>
        <taxon>Bacteria</taxon>
        <taxon>Pseudomonadati</taxon>
        <taxon>Pseudomonadota</taxon>
        <taxon>Gammaproteobacteria</taxon>
        <taxon>Alteromonadales</taxon>
        <taxon>Alteromonadaceae</taxon>
        <taxon>Paraglaciecola</taxon>
    </lineage>
</organism>
<dbReference type="EMBL" id="JAKGAS010000014">
    <property type="protein sequence ID" value="MCF2950092.1"/>
    <property type="molecule type" value="Genomic_DNA"/>
</dbReference>
<dbReference type="Proteomes" id="UP001521137">
    <property type="component" value="Unassembled WGS sequence"/>
</dbReference>
<feature type="domain" description="YdbS-like PH" evidence="2">
    <location>
        <begin position="95"/>
        <end position="170"/>
    </location>
</feature>
<sequence length="181" mass="20692">MPQSNFNNPMMDVADLPQIQELDKQRLSEKYASTNLKVGACVVLLLLIIAFILYFQPFIEVSQNIRQNLLFISSAIIIIVSLVVLLGYQADIRKSYTLRDLDIHYSSGLFFRKTVSQPITRIQHIELKRGPIDRKINLAKLQVFSAGGAMHTFEIPGLPLETAQQLRQYIIEHKDVTNHEK</sequence>
<feature type="transmembrane region" description="Helical" evidence="1">
    <location>
        <begin position="68"/>
        <end position="88"/>
    </location>
</feature>
<gene>
    <name evidence="3" type="ORF">L0668_18400</name>
</gene>
<evidence type="ECO:0000313" key="3">
    <source>
        <dbReference type="EMBL" id="MCF2950092.1"/>
    </source>
</evidence>
<evidence type="ECO:0000259" key="2">
    <source>
        <dbReference type="Pfam" id="PF03703"/>
    </source>
</evidence>
<keyword evidence="1" id="KW-0812">Transmembrane</keyword>
<protein>
    <submittedName>
        <fullName evidence="3">PH domain-containing protein</fullName>
    </submittedName>
</protein>
<keyword evidence="4" id="KW-1185">Reference proteome</keyword>
<dbReference type="RefSeq" id="WP_235314193.1">
    <property type="nucleotide sequence ID" value="NZ_JAKGAS010000014.1"/>
</dbReference>
<evidence type="ECO:0000313" key="4">
    <source>
        <dbReference type="Proteomes" id="UP001521137"/>
    </source>
</evidence>
<keyword evidence="1" id="KW-1133">Transmembrane helix</keyword>
<dbReference type="InterPro" id="IPR005182">
    <property type="entry name" value="YdbS-like_PH"/>
</dbReference>
<accession>A0ABS9DDK4</accession>
<name>A0ABS9DDK4_9ALTE</name>